<dbReference type="Proteomes" id="UP000249065">
    <property type="component" value="Unassembled WGS sequence"/>
</dbReference>
<dbReference type="PROSITE" id="PS50968">
    <property type="entry name" value="BIOTINYL_LIPOYL"/>
    <property type="match status" value="1"/>
</dbReference>
<evidence type="ECO:0000256" key="4">
    <source>
        <dbReference type="PIRSR" id="PIRSR617453-50"/>
    </source>
</evidence>
<feature type="modified residue" description="N6-lipoyllysine" evidence="3 4">
    <location>
        <position position="60"/>
    </location>
</feature>
<dbReference type="GO" id="GO:0005960">
    <property type="term" value="C:glycine cleavage complex"/>
    <property type="evidence" value="ECO:0007669"/>
    <property type="project" value="InterPro"/>
</dbReference>
<dbReference type="PANTHER" id="PTHR11715">
    <property type="entry name" value="GLYCINE CLEAVAGE SYSTEM H PROTEIN"/>
    <property type="match status" value="1"/>
</dbReference>
<keyword evidence="2 3" id="KW-0450">Lipoyl</keyword>
<sequence length="125" mass="13322">MSELKFTKDHEWVRQDGDAAVIGITDHAQNALGDVVFVELPEVGREVAAGEACAVVESVKAASDVYAPIAGRVVEVNAALAEDPALINQDPVGQGWFFKLEPKDPAEIAALLDEAAYARFVESEA</sequence>
<dbReference type="InterPro" id="IPR011053">
    <property type="entry name" value="Single_hybrid_motif"/>
</dbReference>
<evidence type="ECO:0000313" key="7">
    <source>
        <dbReference type="Proteomes" id="UP000249065"/>
    </source>
</evidence>
<comment type="similarity">
    <text evidence="1 3">Belongs to the GcvH family.</text>
</comment>
<dbReference type="InterPro" id="IPR003016">
    <property type="entry name" value="2-oxoA_DH_lipoyl-BS"/>
</dbReference>
<dbReference type="Pfam" id="PF01597">
    <property type="entry name" value="GCV_H"/>
    <property type="match status" value="1"/>
</dbReference>
<accession>A0A327MCH6</accession>
<dbReference type="NCBIfam" id="NF002270">
    <property type="entry name" value="PRK01202.1"/>
    <property type="match status" value="1"/>
</dbReference>
<dbReference type="Gene3D" id="2.40.50.100">
    <property type="match status" value="1"/>
</dbReference>
<organism evidence="6 7">
    <name type="scientific">Roseicella frigidaeris</name>
    <dbReference type="NCBI Taxonomy" id="2230885"/>
    <lineage>
        <taxon>Bacteria</taxon>
        <taxon>Pseudomonadati</taxon>
        <taxon>Pseudomonadota</taxon>
        <taxon>Alphaproteobacteria</taxon>
        <taxon>Acetobacterales</taxon>
        <taxon>Roseomonadaceae</taxon>
        <taxon>Roseicella</taxon>
    </lineage>
</organism>
<gene>
    <name evidence="3 6" type="primary">gcvH</name>
    <name evidence="6" type="ORF">DOO78_05660</name>
</gene>
<dbReference type="RefSeq" id="WP_111468774.1">
    <property type="nucleotide sequence ID" value="NZ_QLIX01000003.1"/>
</dbReference>
<reference evidence="7" key="1">
    <citation type="submission" date="2018-06" db="EMBL/GenBank/DDBJ databases">
        <authorList>
            <person name="Khan S.A."/>
        </authorList>
    </citation>
    <scope>NUCLEOTIDE SEQUENCE [LARGE SCALE GENOMIC DNA]</scope>
    <source>
        <strain evidence="7">DB-1506</strain>
    </source>
</reference>
<dbReference type="InterPro" id="IPR002930">
    <property type="entry name" value="GCV_H"/>
</dbReference>
<dbReference type="CDD" id="cd06848">
    <property type="entry name" value="GCS_H"/>
    <property type="match status" value="1"/>
</dbReference>
<evidence type="ECO:0000256" key="3">
    <source>
        <dbReference type="HAMAP-Rule" id="MF_00272"/>
    </source>
</evidence>
<comment type="function">
    <text evidence="3">The glycine cleavage system catalyzes the degradation of glycine. The H protein shuttles the methylamine group of glycine from the P protein to the T protein.</text>
</comment>
<proteinExistence type="inferred from homology"/>
<evidence type="ECO:0000256" key="2">
    <source>
        <dbReference type="ARBA" id="ARBA00022823"/>
    </source>
</evidence>
<dbReference type="InterPro" id="IPR000089">
    <property type="entry name" value="Biotin_lipoyl"/>
</dbReference>
<dbReference type="InterPro" id="IPR033753">
    <property type="entry name" value="GCV_H/Fam206"/>
</dbReference>
<evidence type="ECO:0000259" key="5">
    <source>
        <dbReference type="PROSITE" id="PS50968"/>
    </source>
</evidence>
<dbReference type="HAMAP" id="MF_00272">
    <property type="entry name" value="GcvH"/>
    <property type="match status" value="1"/>
</dbReference>
<dbReference type="PROSITE" id="PS00189">
    <property type="entry name" value="LIPOYL"/>
    <property type="match status" value="1"/>
</dbReference>
<evidence type="ECO:0000256" key="1">
    <source>
        <dbReference type="ARBA" id="ARBA00009249"/>
    </source>
</evidence>
<feature type="domain" description="Lipoyl-binding" evidence="5">
    <location>
        <begin position="19"/>
        <end position="101"/>
    </location>
</feature>
<keyword evidence="7" id="KW-1185">Reference proteome</keyword>
<comment type="subunit">
    <text evidence="3">The glycine cleavage system is composed of four proteins: P, T, L and H.</text>
</comment>
<dbReference type="OrthoDB" id="9796712at2"/>
<dbReference type="AlphaFoldDB" id="A0A327MCH6"/>
<dbReference type="InterPro" id="IPR017453">
    <property type="entry name" value="GCV_H_sub"/>
</dbReference>
<dbReference type="GO" id="GO:0005829">
    <property type="term" value="C:cytosol"/>
    <property type="evidence" value="ECO:0007669"/>
    <property type="project" value="TreeGrafter"/>
</dbReference>
<dbReference type="NCBIfam" id="TIGR00527">
    <property type="entry name" value="gcvH"/>
    <property type="match status" value="1"/>
</dbReference>
<name>A0A327MCH6_9PROT</name>
<dbReference type="GO" id="GO:0009249">
    <property type="term" value="P:protein lipoylation"/>
    <property type="evidence" value="ECO:0007669"/>
    <property type="project" value="TreeGrafter"/>
</dbReference>
<dbReference type="GO" id="GO:0019464">
    <property type="term" value="P:glycine decarboxylation via glycine cleavage system"/>
    <property type="evidence" value="ECO:0007669"/>
    <property type="project" value="UniProtKB-UniRule"/>
</dbReference>
<protein>
    <recommendedName>
        <fullName evidence="3">Glycine cleavage system H protein</fullName>
    </recommendedName>
</protein>
<dbReference type="PANTHER" id="PTHR11715:SF3">
    <property type="entry name" value="GLYCINE CLEAVAGE SYSTEM H PROTEIN-RELATED"/>
    <property type="match status" value="1"/>
</dbReference>
<dbReference type="SUPFAM" id="SSF51230">
    <property type="entry name" value="Single hybrid motif"/>
    <property type="match status" value="1"/>
</dbReference>
<evidence type="ECO:0000313" key="6">
    <source>
        <dbReference type="EMBL" id="RAI59743.1"/>
    </source>
</evidence>
<comment type="caution">
    <text evidence="6">The sequence shown here is derived from an EMBL/GenBank/DDBJ whole genome shotgun (WGS) entry which is preliminary data.</text>
</comment>
<dbReference type="EMBL" id="QLIX01000003">
    <property type="protein sequence ID" value="RAI59743.1"/>
    <property type="molecule type" value="Genomic_DNA"/>
</dbReference>
<comment type="cofactor">
    <cofactor evidence="3">
        <name>(R)-lipoate</name>
        <dbReference type="ChEBI" id="CHEBI:83088"/>
    </cofactor>
    <text evidence="3">Binds 1 lipoyl cofactor covalently.</text>
</comment>